<feature type="domain" description="FAD/NAD(P)-binding" evidence="3">
    <location>
        <begin position="178"/>
        <end position="269"/>
    </location>
</feature>
<reference evidence="4" key="1">
    <citation type="submission" date="2020-10" db="EMBL/GenBank/DDBJ databases">
        <authorList>
            <person name="Gilroy R."/>
        </authorList>
    </citation>
    <scope>NUCLEOTIDE SEQUENCE</scope>
    <source>
        <strain evidence="4">ChiW25-3613</strain>
    </source>
</reference>
<dbReference type="PRINTS" id="PR00368">
    <property type="entry name" value="FADPNR"/>
</dbReference>
<name>A0A9D1DCP1_9FIRM</name>
<gene>
    <name evidence="4" type="ORF">IAB90_05050</name>
</gene>
<evidence type="ECO:0000259" key="3">
    <source>
        <dbReference type="Pfam" id="PF07992"/>
    </source>
</evidence>
<proteinExistence type="predicted"/>
<dbReference type="SUPFAM" id="SSF51905">
    <property type="entry name" value="FAD/NAD(P)-binding domain"/>
    <property type="match status" value="1"/>
</dbReference>
<keyword evidence="2" id="KW-0560">Oxidoreductase</keyword>
<comment type="caution">
    <text evidence="4">The sequence shown here is derived from an EMBL/GenBank/DDBJ whole genome shotgun (WGS) entry which is preliminary data.</text>
</comment>
<reference evidence="4" key="2">
    <citation type="journal article" date="2021" name="PeerJ">
        <title>Extensive microbial diversity within the chicken gut microbiome revealed by metagenomics and culture.</title>
        <authorList>
            <person name="Gilroy R."/>
            <person name="Ravi A."/>
            <person name="Getino M."/>
            <person name="Pursley I."/>
            <person name="Horton D.L."/>
            <person name="Alikhan N.F."/>
            <person name="Baker D."/>
            <person name="Gharbi K."/>
            <person name="Hall N."/>
            <person name="Watson M."/>
            <person name="Adriaenssens E.M."/>
            <person name="Foster-Nyarko E."/>
            <person name="Jarju S."/>
            <person name="Secka A."/>
            <person name="Antonio M."/>
            <person name="Oren A."/>
            <person name="Chaudhuri R.R."/>
            <person name="La Ragione R."/>
            <person name="Hildebrand F."/>
            <person name="Pallen M.J."/>
        </authorList>
    </citation>
    <scope>NUCLEOTIDE SEQUENCE</scope>
    <source>
        <strain evidence="4">ChiW25-3613</strain>
    </source>
</reference>
<dbReference type="Pfam" id="PF07992">
    <property type="entry name" value="Pyr_redox_2"/>
    <property type="match status" value="2"/>
</dbReference>
<dbReference type="GO" id="GO:0016491">
    <property type="term" value="F:oxidoreductase activity"/>
    <property type="evidence" value="ECO:0007669"/>
    <property type="project" value="UniProtKB-KW"/>
</dbReference>
<dbReference type="InterPro" id="IPR050097">
    <property type="entry name" value="Ferredoxin-NADP_redctase_2"/>
</dbReference>
<sequence length="287" mass="30507">MLYDSIIIGTGPAGVSAALNLKILGKNFLWFGSGATSKKVEAAELVRNYPGLPDISGAGLAEAFKTHAQKMGIAPEHKVVTAIYDLSGRYAVQAGDEMFESRTIILCTGVVTAKPIAGEENYLGRGVSYCATCDGFLYKGKTIAVLLFDKSFEHEAEYLATIAQKVYLMPMYKNCEVKAENVEIVMKMPKEIAGGMKAGRLVFSDGELCADGIFILRSSISPATLLRGLQTDGGHIVVDRQCRTNLAGVFAAGDCTGRPYQYVKAAGEGNVAAHAAVDYLAENGGKG</sequence>
<dbReference type="PANTHER" id="PTHR48105">
    <property type="entry name" value="THIOREDOXIN REDUCTASE 1-RELATED-RELATED"/>
    <property type="match status" value="1"/>
</dbReference>
<dbReference type="Proteomes" id="UP000824179">
    <property type="component" value="Unassembled WGS sequence"/>
</dbReference>
<dbReference type="Gene3D" id="3.50.50.60">
    <property type="entry name" value="FAD/NAD(P)-binding domain"/>
    <property type="match status" value="2"/>
</dbReference>
<dbReference type="AlphaFoldDB" id="A0A9D1DCP1"/>
<dbReference type="PRINTS" id="PR00469">
    <property type="entry name" value="PNDRDTASEII"/>
</dbReference>
<dbReference type="InterPro" id="IPR036188">
    <property type="entry name" value="FAD/NAD-bd_sf"/>
</dbReference>
<organism evidence="4 5">
    <name type="scientific">Candidatus Coproplasma stercoripullorum</name>
    <dbReference type="NCBI Taxonomy" id="2840751"/>
    <lineage>
        <taxon>Bacteria</taxon>
        <taxon>Bacillati</taxon>
        <taxon>Bacillota</taxon>
        <taxon>Clostridia</taxon>
        <taxon>Eubacteriales</taxon>
        <taxon>Candidatus Coproplasma</taxon>
    </lineage>
</organism>
<evidence type="ECO:0000256" key="2">
    <source>
        <dbReference type="ARBA" id="ARBA00023002"/>
    </source>
</evidence>
<accession>A0A9D1DCP1</accession>
<evidence type="ECO:0000313" key="5">
    <source>
        <dbReference type="Proteomes" id="UP000824179"/>
    </source>
</evidence>
<evidence type="ECO:0000313" key="4">
    <source>
        <dbReference type="EMBL" id="HIR39735.1"/>
    </source>
</evidence>
<protein>
    <submittedName>
        <fullName evidence="4">NAD(P)/FAD-dependent oxidoreductase</fullName>
    </submittedName>
</protein>
<dbReference type="InterPro" id="IPR023753">
    <property type="entry name" value="FAD/NAD-binding_dom"/>
</dbReference>
<dbReference type="EMBL" id="DVHB01000084">
    <property type="protein sequence ID" value="HIR39735.1"/>
    <property type="molecule type" value="Genomic_DNA"/>
</dbReference>
<keyword evidence="1" id="KW-0285">Flavoprotein</keyword>
<evidence type="ECO:0000256" key="1">
    <source>
        <dbReference type="ARBA" id="ARBA00022630"/>
    </source>
</evidence>
<feature type="domain" description="FAD/NAD(P)-binding" evidence="3">
    <location>
        <begin position="3"/>
        <end position="142"/>
    </location>
</feature>